<dbReference type="EMBL" id="PPGH01000037">
    <property type="protein sequence ID" value="PQJ95387.1"/>
    <property type="molecule type" value="Genomic_DNA"/>
</dbReference>
<organism evidence="1 2">
    <name type="scientific">Chromatium okenii</name>
    <dbReference type="NCBI Taxonomy" id="61644"/>
    <lineage>
        <taxon>Bacteria</taxon>
        <taxon>Pseudomonadati</taxon>
        <taxon>Pseudomonadota</taxon>
        <taxon>Gammaproteobacteria</taxon>
        <taxon>Chromatiales</taxon>
        <taxon>Chromatiaceae</taxon>
        <taxon>Chromatium</taxon>
    </lineage>
</organism>
<protein>
    <submittedName>
        <fullName evidence="1">Toxin-antitoxin system HicB family antitoxin</fullName>
    </submittedName>
</protein>
<sequence>MNTMIYRGYTAHVEYDERDQILFGRVLGIKAIIGFHGETVAELRQDFENAIDFMIEDCHKNGKNPEQPVDGKIMLDVPPEVHGAVLVAVQTAGTSLNQWAAKEPLIYLMFSTLPF</sequence>
<dbReference type="SUPFAM" id="SSF143100">
    <property type="entry name" value="TTHA1013/TTHA0281-like"/>
    <property type="match status" value="1"/>
</dbReference>
<dbReference type="Pfam" id="PF05534">
    <property type="entry name" value="HicB"/>
    <property type="match status" value="1"/>
</dbReference>
<reference evidence="1 2" key="1">
    <citation type="submission" date="2018-01" db="EMBL/GenBank/DDBJ databases">
        <title>The complete genome sequence of Chromatium okenii LaCa, a purple sulfur bacterium with a turbulent life.</title>
        <authorList>
            <person name="Luedin S.M."/>
            <person name="Liechti N."/>
            <person name="Storelli N."/>
            <person name="Danza F."/>
            <person name="Wittwer M."/>
            <person name="Pothier J.F."/>
            <person name="Tonolla M.A."/>
        </authorList>
    </citation>
    <scope>NUCLEOTIDE SEQUENCE [LARGE SCALE GENOMIC DNA]</scope>
    <source>
        <strain evidence="1 2">LaCa</strain>
    </source>
</reference>
<evidence type="ECO:0000313" key="1">
    <source>
        <dbReference type="EMBL" id="PQJ95387.1"/>
    </source>
</evidence>
<dbReference type="RefSeq" id="WP_105074417.1">
    <property type="nucleotide sequence ID" value="NZ_PPGH01000037.1"/>
</dbReference>
<dbReference type="AlphaFoldDB" id="A0A2S7XNR8"/>
<dbReference type="InterPro" id="IPR008651">
    <property type="entry name" value="Uncharacterised_HicB"/>
</dbReference>
<proteinExistence type="predicted"/>
<gene>
    <name evidence="1" type="ORF">CXB77_14310</name>
</gene>
<name>A0A2S7XNR8_9GAMM</name>
<accession>A0A2S7XNR8</accession>
<dbReference type="Proteomes" id="UP000239936">
    <property type="component" value="Unassembled WGS sequence"/>
</dbReference>
<evidence type="ECO:0000313" key="2">
    <source>
        <dbReference type="Proteomes" id="UP000239936"/>
    </source>
</evidence>
<dbReference type="OrthoDB" id="5297106at2"/>
<keyword evidence="2" id="KW-1185">Reference proteome</keyword>
<comment type="caution">
    <text evidence="1">The sequence shown here is derived from an EMBL/GenBank/DDBJ whole genome shotgun (WGS) entry which is preliminary data.</text>
</comment>
<dbReference type="InterPro" id="IPR035069">
    <property type="entry name" value="TTHA1013/TTHA0281-like"/>
</dbReference>